<name>A0ABS1CCT1_9GAMM</name>
<keyword evidence="4" id="KW-0479">Metal-binding</keyword>
<comment type="cofactor">
    <cofactor evidence="1">
        <name>Mg(2+)</name>
        <dbReference type="ChEBI" id="CHEBI:18420"/>
    </cofactor>
</comment>
<evidence type="ECO:0000313" key="10">
    <source>
        <dbReference type="Proteomes" id="UP000748752"/>
    </source>
</evidence>
<evidence type="ECO:0000259" key="8">
    <source>
        <dbReference type="Pfam" id="PF01850"/>
    </source>
</evidence>
<keyword evidence="2" id="KW-1277">Toxin-antitoxin system</keyword>
<reference evidence="9 10" key="1">
    <citation type="journal article" date="2020" name="Microorganisms">
        <title>Osmotic Adaptation and Compatible Solute Biosynthesis of Phototrophic Bacteria as Revealed from Genome Analyses.</title>
        <authorList>
            <person name="Imhoff J.F."/>
            <person name="Rahn T."/>
            <person name="Kunzel S."/>
            <person name="Keller A."/>
            <person name="Neulinger S.C."/>
        </authorList>
    </citation>
    <scope>NUCLEOTIDE SEQUENCE [LARGE SCALE GENOMIC DNA]</scope>
    <source>
        <strain evidence="9 10">DSM 6210</strain>
    </source>
</reference>
<dbReference type="Pfam" id="PF01850">
    <property type="entry name" value="PIN"/>
    <property type="match status" value="1"/>
</dbReference>
<feature type="domain" description="PIN" evidence="8">
    <location>
        <begin position="8"/>
        <end position="99"/>
    </location>
</feature>
<dbReference type="InterPro" id="IPR029060">
    <property type="entry name" value="PIN-like_dom_sf"/>
</dbReference>
<organism evidence="9 10">
    <name type="scientific">Thiohalocapsa halophila</name>
    <dbReference type="NCBI Taxonomy" id="69359"/>
    <lineage>
        <taxon>Bacteria</taxon>
        <taxon>Pseudomonadati</taxon>
        <taxon>Pseudomonadota</taxon>
        <taxon>Gammaproteobacteria</taxon>
        <taxon>Chromatiales</taxon>
        <taxon>Chromatiaceae</taxon>
        <taxon>Thiohalocapsa</taxon>
    </lineage>
</organism>
<dbReference type="InterPro" id="IPR050556">
    <property type="entry name" value="Type_II_TA_system_RNase"/>
</dbReference>
<dbReference type="SUPFAM" id="SSF88723">
    <property type="entry name" value="PIN domain-like"/>
    <property type="match status" value="1"/>
</dbReference>
<dbReference type="Gene3D" id="3.40.50.1010">
    <property type="entry name" value="5'-nuclease"/>
    <property type="match status" value="1"/>
</dbReference>
<evidence type="ECO:0000256" key="2">
    <source>
        <dbReference type="ARBA" id="ARBA00022649"/>
    </source>
</evidence>
<proteinExistence type="inferred from homology"/>
<dbReference type="InterPro" id="IPR002716">
    <property type="entry name" value="PIN_dom"/>
</dbReference>
<evidence type="ECO:0000313" key="9">
    <source>
        <dbReference type="EMBL" id="MBK1629548.1"/>
    </source>
</evidence>
<dbReference type="PANTHER" id="PTHR33653:SF1">
    <property type="entry name" value="RIBONUCLEASE VAPC2"/>
    <property type="match status" value="1"/>
</dbReference>
<dbReference type="RefSeq" id="WP_322789078.1">
    <property type="nucleotide sequence ID" value="NZ_NRRV01000003.1"/>
</dbReference>
<keyword evidence="6" id="KW-0460">Magnesium</keyword>
<comment type="caution">
    <text evidence="9">The sequence shown here is derived from an EMBL/GenBank/DDBJ whole genome shotgun (WGS) entry which is preliminary data.</text>
</comment>
<keyword evidence="10" id="KW-1185">Reference proteome</keyword>
<gene>
    <name evidence="9" type="ORF">CKO31_02095</name>
</gene>
<evidence type="ECO:0000256" key="3">
    <source>
        <dbReference type="ARBA" id="ARBA00022722"/>
    </source>
</evidence>
<accession>A0ABS1CCT1</accession>
<dbReference type="Proteomes" id="UP000748752">
    <property type="component" value="Unassembled WGS sequence"/>
</dbReference>
<comment type="similarity">
    <text evidence="7">Belongs to the PINc/VapC protein family.</text>
</comment>
<keyword evidence="3" id="KW-0540">Nuclease</keyword>
<evidence type="ECO:0000256" key="7">
    <source>
        <dbReference type="ARBA" id="ARBA00038093"/>
    </source>
</evidence>
<dbReference type="PANTHER" id="PTHR33653">
    <property type="entry name" value="RIBONUCLEASE VAPC2"/>
    <property type="match status" value="1"/>
</dbReference>
<keyword evidence="5" id="KW-0378">Hydrolase</keyword>
<evidence type="ECO:0000256" key="6">
    <source>
        <dbReference type="ARBA" id="ARBA00022842"/>
    </source>
</evidence>
<sequence length="116" mass="13126">MGWRSNEPHLSLPSVALAELRYGIERLAEGRRRLSLLRFWEETRRRFAGRTFAFDVPAAERYGFAVAAAERAGRSVRVGDGQIAAIALAQRMAVATRDVEDFRPTGVRLINPWDVR</sequence>
<protein>
    <recommendedName>
        <fullName evidence="8">PIN domain-containing protein</fullName>
    </recommendedName>
</protein>
<evidence type="ECO:0000256" key="4">
    <source>
        <dbReference type="ARBA" id="ARBA00022723"/>
    </source>
</evidence>
<evidence type="ECO:0000256" key="5">
    <source>
        <dbReference type="ARBA" id="ARBA00022801"/>
    </source>
</evidence>
<evidence type="ECO:0000256" key="1">
    <source>
        <dbReference type="ARBA" id="ARBA00001946"/>
    </source>
</evidence>
<dbReference type="EMBL" id="NRRV01000003">
    <property type="protein sequence ID" value="MBK1629548.1"/>
    <property type="molecule type" value="Genomic_DNA"/>
</dbReference>